<evidence type="ECO:0000313" key="3">
    <source>
        <dbReference type="EMBL" id="MBC3906533.1"/>
    </source>
</evidence>
<comment type="caution">
    <text evidence="3">The sequence shown here is derived from an EMBL/GenBank/DDBJ whole genome shotgun (WGS) entry which is preliminary data.</text>
</comment>
<feature type="domain" description="Amidohydrolase-related" evidence="2">
    <location>
        <begin position="105"/>
        <end position="275"/>
    </location>
</feature>
<keyword evidence="1" id="KW-0732">Signal</keyword>
<evidence type="ECO:0000256" key="1">
    <source>
        <dbReference type="SAM" id="SignalP"/>
    </source>
</evidence>
<organism evidence="3 4">
    <name type="scientific">Undibacterium umbellatum</name>
    <dbReference type="NCBI Taxonomy" id="2762300"/>
    <lineage>
        <taxon>Bacteria</taxon>
        <taxon>Pseudomonadati</taxon>
        <taxon>Pseudomonadota</taxon>
        <taxon>Betaproteobacteria</taxon>
        <taxon>Burkholderiales</taxon>
        <taxon>Oxalobacteraceae</taxon>
        <taxon>Undibacterium</taxon>
    </lineage>
</organism>
<keyword evidence="4" id="KW-1185">Reference proteome</keyword>
<dbReference type="Gene3D" id="3.20.20.140">
    <property type="entry name" value="Metal-dependent hydrolases"/>
    <property type="match status" value="1"/>
</dbReference>
<dbReference type="Pfam" id="PF04909">
    <property type="entry name" value="Amidohydro_2"/>
    <property type="match status" value="1"/>
</dbReference>
<name>A0ABR6Z4G6_9BURK</name>
<feature type="signal peptide" evidence="1">
    <location>
        <begin position="1"/>
        <end position="23"/>
    </location>
</feature>
<protein>
    <submittedName>
        <fullName evidence="3">Amidohydrolase family protein</fullName>
    </submittedName>
</protein>
<dbReference type="Proteomes" id="UP000646911">
    <property type="component" value="Unassembled WGS sequence"/>
</dbReference>
<reference evidence="3 4" key="1">
    <citation type="submission" date="2020-08" db="EMBL/GenBank/DDBJ databases">
        <title>Novel species isolated from subtropical streams in China.</title>
        <authorList>
            <person name="Lu H."/>
        </authorList>
    </citation>
    <scope>NUCLEOTIDE SEQUENCE [LARGE SCALE GENOMIC DNA]</scope>
    <source>
        <strain evidence="3 4">NL8W</strain>
    </source>
</reference>
<dbReference type="InterPro" id="IPR006680">
    <property type="entry name" value="Amidohydro-rel"/>
</dbReference>
<dbReference type="InterPro" id="IPR032466">
    <property type="entry name" value="Metal_Hydrolase"/>
</dbReference>
<feature type="chain" id="PRO_5045832559" evidence="1">
    <location>
        <begin position="24"/>
        <end position="276"/>
    </location>
</feature>
<dbReference type="EMBL" id="JACOFX010000001">
    <property type="protein sequence ID" value="MBC3906533.1"/>
    <property type="molecule type" value="Genomic_DNA"/>
</dbReference>
<proteinExistence type="predicted"/>
<accession>A0ABR6Z4G6</accession>
<dbReference type="SUPFAM" id="SSF51556">
    <property type="entry name" value="Metallo-dependent hydrolases"/>
    <property type="match status" value="1"/>
</dbReference>
<evidence type="ECO:0000313" key="4">
    <source>
        <dbReference type="Proteomes" id="UP000646911"/>
    </source>
</evidence>
<sequence>MKMRLQNFLLTCSLVMMSALALAAEPLPIFDAHMHYNIEARNTWSPQRVIALWRKLGIRAVLATSRPNDGTLDLIAQNAPDIKIVPFLRPYRVQPDRHDWFANSEIERFVENELQRGIYRGIGEFHIFGKDADAPYMAKIARLAKARDLWLHAHSDEDAIERILHQAPGVKLIWAHTGMSTSLDKVEAMFVQYPNLVGELSFRSDLEQNGSLNPQWKRLFLRYPGRFVLGTDTWVTSRWDDVPQLIGFYRRMLSELPADIAERIAYKNGLTMFGLQ</sequence>
<gene>
    <name evidence="3" type="ORF">H8L47_03010</name>
</gene>
<dbReference type="RefSeq" id="WP_186951737.1">
    <property type="nucleotide sequence ID" value="NZ_JACOFX010000001.1"/>
</dbReference>
<evidence type="ECO:0000259" key="2">
    <source>
        <dbReference type="Pfam" id="PF04909"/>
    </source>
</evidence>